<proteinExistence type="predicted"/>
<dbReference type="AlphaFoldDB" id="A0A4Q9MR11"/>
<reference evidence="2" key="1">
    <citation type="submission" date="2019-01" db="EMBL/GenBank/DDBJ databases">
        <title>Draft genome sequences of three monokaryotic isolates of the white-rot basidiomycete fungus Dichomitus squalens.</title>
        <authorList>
            <consortium name="DOE Joint Genome Institute"/>
            <person name="Lopez S.C."/>
            <person name="Andreopoulos B."/>
            <person name="Pangilinan J."/>
            <person name="Lipzen A."/>
            <person name="Riley R."/>
            <person name="Ahrendt S."/>
            <person name="Ng V."/>
            <person name="Barry K."/>
            <person name="Daum C."/>
            <person name="Grigoriev I.V."/>
            <person name="Hilden K.S."/>
            <person name="Makela M.R."/>
            <person name="de Vries R.P."/>
        </authorList>
    </citation>
    <scope>NUCLEOTIDE SEQUENCE [LARGE SCALE GENOMIC DNA]</scope>
    <source>
        <strain evidence="2">OM18370.1</strain>
    </source>
</reference>
<feature type="compositionally biased region" description="Polar residues" evidence="1">
    <location>
        <begin position="80"/>
        <end position="105"/>
    </location>
</feature>
<feature type="compositionally biased region" description="Gly residues" evidence="1">
    <location>
        <begin position="136"/>
        <end position="148"/>
    </location>
</feature>
<sequence>MSNNRGNDWNSDPNNFSNTGGPDAGFGGQQQQTGADTSTFGSDQFSGSGGQNQGQGNLDNNLSGGGGGFDRAGRGDTLGDQYQTSAGAGDNYGSTGYPGNTTGTDSYGAGNVDQFPGSGAGAQDTQQANQFSRSSGGVGGGGGRGFGDGNDYDQSQYDQGAGTGNERSTGQKIKGECLT</sequence>
<feature type="compositionally biased region" description="Polar residues" evidence="1">
    <location>
        <begin position="1"/>
        <end position="20"/>
    </location>
</feature>
<organism evidence="2">
    <name type="scientific">Dichomitus squalens</name>
    <dbReference type="NCBI Taxonomy" id="114155"/>
    <lineage>
        <taxon>Eukaryota</taxon>
        <taxon>Fungi</taxon>
        <taxon>Dikarya</taxon>
        <taxon>Basidiomycota</taxon>
        <taxon>Agaricomycotina</taxon>
        <taxon>Agaricomycetes</taxon>
        <taxon>Polyporales</taxon>
        <taxon>Polyporaceae</taxon>
        <taxon>Dichomitus</taxon>
    </lineage>
</organism>
<accession>A0A4Q9MR11</accession>
<protein>
    <submittedName>
        <fullName evidence="2">Uncharacterized protein</fullName>
    </submittedName>
</protein>
<evidence type="ECO:0000256" key="1">
    <source>
        <dbReference type="SAM" id="MobiDB-lite"/>
    </source>
</evidence>
<evidence type="ECO:0000313" key="2">
    <source>
        <dbReference type="EMBL" id="TBU29975.1"/>
    </source>
</evidence>
<gene>
    <name evidence="2" type="ORF">BD311DRAFT_660009</name>
</gene>
<dbReference type="Proteomes" id="UP000292957">
    <property type="component" value="Unassembled WGS sequence"/>
</dbReference>
<name>A0A4Q9MR11_9APHY</name>
<dbReference type="EMBL" id="ML143409">
    <property type="protein sequence ID" value="TBU29975.1"/>
    <property type="molecule type" value="Genomic_DNA"/>
</dbReference>
<feature type="compositionally biased region" description="Low complexity" evidence="1">
    <location>
        <begin position="29"/>
        <end position="46"/>
    </location>
</feature>
<feature type="compositionally biased region" description="Polar residues" evidence="1">
    <location>
        <begin position="123"/>
        <end position="135"/>
    </location>
</feature>
<feature type="region of interest" description="Disordered" evidence="1">
    <location>
        <begin position="1"/>
        <end position="179"/>
    </location>
</feature>